<feature type="compositionally biased region" description="Low complexity" evidence="1">
    <location>
        <begin position="1"/>
        <end position="10"/>
    </location>
</feature>
<organism evidence="2 3">
    <name type="scientific">Symbiodinium microadriaticum</name>
    <name type="common">Dinoflagellate</name>
    <name type="synonym">Zooxanthella microadriatica</name>
    <dbReference type="NCBI Taxonomy" id="2951"/>
    <lineage>
        <taxon>Eukaryota</taxon>
        <taxon>Sar</taxon>
        <taxon>Alveolata</taxon>
        <taxon>Dinophyceae</taxon>
        <taxon>Suessiales</taxon>
        <taxon>Symbiodiniaceae</taxon>
        <taxon>Symbiodinium</taxon>
    </lineage>
</organism>
<evidence type="ECO:0000256" key="1">
    <source>
        <dbReference type="SAM" id="MobiDB-lite"/>
    </source>
</evidence>
<reference evidence="2 3" key="1">
    <citation type="submission" date="2016-02" db="EMBL/GenBank/DDBJ databases">
        <title>Genome analysis of coral dinoflagellate symbionts highlights evolutionary adaptations to a symbiotic lifestyle.</title>
        <authorList>
            <person name="Aranda M."/>
            <person name="Li Y."/>
            <person name="Liew Y.J."/>
            <person name="Baumgarten S."/>
            <person name="Simakov O."/>
            <person name="Wilson M."/>
            <person name="Piel J."/>
            <person name="Ashoor H."/>
            <person name="Bougouffa S."/>
            <person name="Bajic V.B."/>
            <person name="Ryu T."/>
            <person name="Ravasi T."/>
            <person name="Bayer T."/>
            <person name="Micklem G."/>
            <person name="Kim H."/>
            <person name="Bhak J."/>
            <person name="Lajeunesse T.C."/>
            <person name="Voolstra C.R."/>
        </authorList>
    </citation>
    <scope>NUCLEOTIDE SEQUENCE [LARGE SCALE GENOMIC DNA]</scope>
    <source>
        <strain evidence="2 3">CCMP2467</strain>
    </source>
</reference>
<dbReference type="EMBL" id="LSRX01001760">
    <property type="protein sequence ID" value="OLP77474.1"/>
    <property type="molecule type" value="Genomic_DNA"/>
</dbReference>
<accession>A0A1Q9C3H5</accession>
<name>A0A1Q9C3H5_SYMMI</name>
<dbReference type="Proteomes" id="UP000186817">
    <property type="component" value="Unassembled WGS sequence"/>
</dbReference>
<evidence type="ECO:0000313" key="3">
    <source>
        <dbReference type="Proteomes" id="UP000186817"/>
    </source>
</evidence>
<sequence length="231" mass="25629">MAETSASEAATESEDAEDDEPSLWAEARAWLLPFCCAGFQRLMTTKALPKAPVPSEPPKMRPEPFAGEASAEGLRMRVARTSRTSCVSHMRSDGSAFSYPFLSVDSLTRLEEVEEGRPEGRSEEEVEATVERWTAYLHPRAKEVYDESSLQECLRCLARSIDRDPLLTRSGCSLWCGSVVGQEAVCPLRLPGHPPESMTYANRMVAFLFVTDSCFEEMCQLPDLPLRMAPG</sequence>
<proteinExistence type="predicted"/>
<feature type="compositionally biased region" description="Acidic residues" evidence="1">
    <location>
        <begin position="11"/>
        <end position="21"/>
    </location>
</feature>
<dbReference type="AlphaFoldDB" id="A0A1Q9C3H5"/>
<protein>
    <submittedName>
        <fullName evidence="2">Uncharacterized protein</fullName>
    </submittedName>
</protein>
<feature type="region of interest" description="Disordered" evidence="1">
    <location>
        <begin position="1"/>
        <end position="22"/>
    </location>
</feature>
<evidence type="ECO:0000313" key="2">
    <source>
        <dbReference type="EMBL" id="OLP77474.1"/>
    </source>
</evidence>
<keyword evidence="3" id="KW-1185">Reference proteome</keyword>
<feature type="region of interest" description="Disordered" evidence="1">
    <location>
        <begin position="50"/>
        <end position="72"/>
    </location>
</feature>
<comment type="caution">
    <text evidence="2">The sequence shown here is derived from an EMBL/GenBank/DDBJ whole genome shotgun (WGS) entry which is preliminary data.</text>
</comment>
<gene>
    <name evidence="2" type="ORF">AK812_SmicGene42459</name>
</gene>
<dbReference type="OrthoDB" id="430930at2759"/>